<dbReference type="Gene3D" id="3.40.50.11820">
    <property type="match status" value="1"/>
</dbReference>
<dbReference type="EMBL" id="FXZA01000013">
    <property type="protein sequence ID" value="SMX86411.1"/>
    <property type="molecule type" value="Genomic_DNA"/>
</dbReference>
<dbReference type="GO" id="GO:0047355">
    <property type="term" value="F:CDP-glycerol glycerophosphotransferase activity"/>
    <property type="evidence" value="ECO:0007669"/>
    <property type="project" value="InterPro"/>
</dbReference>
<dbReference type="InterPro" id="IPR043148">
    <property type="entry name" value="TagF_C"/>
</dbReference>
<dbReference type="GO" id="GO:0047356">
    <property type="term" value="F:CDP-ribitol ribitolphosphotransferase activity"/>
    <property type="evidence" value="ECO:0007669"/>
    <property type="project" value="UniProtKB-EC"/>
</dbReference>
<dbReference type="RefSeq" id="WP_101595635.1">
    <property type="nucleotide sequence ID" value="NZ_FXZA01000013.1"/>
</dbReference>
<keyword evidence="6" id="KW-0472">Membrane</keyword>
<proteinExistence type="inferred from homology"/>
<dbReference type="Pfam" id="PF04464">
    <property type="entry name" value="Glyphos_transf"/>
    <property type="match status" value="1"/>
</dbReference>
<dbReference type="OrthoDB" id="8549922at2"/>
<dbReference type="GO" id="GO:0019350">
    <property type="term" value="P:teichoic acid biosynthetic process"/>
    <property type="evidence" value="ECO:0007669"/>
    <property type="project" value="UniProtKB-KW"/>
</dbReference>
<dbReference type="PANTHER" id="PTHR37316">
    <property type="entry name" value="TEICHOIC ACID GLYCEROL-PHOSPHATE PRIMASE"/>
    <property type="match status" value="1"/>
</dbReference>
<dbReference type="InterPro" id="IPR007554">
    <property type="entry name" value="Glycerophosphate_synth"/>
</dbReference>
<dbReference type="AlphaFoldDB" id="A0A2H1JGB8"/>
<accession>A0A2H1JGB8</accession>
<keyword evidence="3" id="KW-1003">Cell membrane</keyword>
<keyword evidence="5" id="KW-0777">Teichoic acid biosynthesis</keyword>
<evidence type="ECO:0000313" key="8">
    <source>
        <dbReference type="Proteomes" id="UP000234498"/>
    </source>
</evidence>
<dbReference type="PANTHER" id="PTHR37316:SF2">
    <property type="entry name" value="TEICHOIC ACID RIBITOL-PHOSPHATE POLYMERASE TARK"/>
    <property type="match status" value="1"/>
</dbReference>
<dbReference type="GO" id="GO:0005886">
    <property type="term" value="C:plasma membrane"/>
    <property type="evidence" value="ECO:0007669"/>
    <property type="project" value="UniProtKB-SubCell"/>
</dbReference>
<protein>
    <submittedName>
        <fullName evidence="7">CDP-ribitol ribitolphosphotransferase</fullName>
        <ecNumber evidence="7">2.7.8.14</ecNumber>
    </submittedName>
</protein>
<evidence type="ECO:0000256" key="1">
    <source>
        <dbReference type="ARBA" id="ARBA00004202"/>
    </source>
</evidence>
<dbReference type="InterPro" id="IPR043149">
    <property type="entry name" value="TagF_N"/>
</dbReference>
<comment type="similarity">
    <text evidence="2">Belongs to the CDP-glycerol glycerophosphotransferase family.</text>
</comment>
<evidence type="ECO:0000256" key="6">
    <source>
        <dbReference type="ARBA" id="ARBA00023136"/>
    </source>
</evidence>
<gene>
    <name evidence="7" type="ORF">BLIN101_02277</name>
</gene>
<name>A0A2H1JGB8_BRELN</name>
<evidence type="ECO:0000256" key="2">
    <source>
        <dbReference type="ARBA" id="ARBA00010488"/>
    </source>
</evidence>
<evidence type="ECO:0000256" key="3">
    <source>
        <dbReference type="ARBA" id="ARBA00022475"/>
    </source>
</evidence>
<comment type="subcellular location">
    <subcellularLocation>
        <location evidence="1">Cell membrane</location>
        <topology evidence="1">Peripheral membrane protein</topology>
    </subcellularLocation>
</comment>
<dbReference type="Gene3D" id="3.40.50.12580">
    <property type="match status" value="1"/>
</dbReference>
<dbReference type="EC" id="2.7.8.14" evidence="7"/>
<reference evidence="7 8" key="1">
    <citation type="submission" date="2017-03" db="EMBL/GenBank/DDBJ databases">
        <authorList>
            <person name="Afonso C.L."/>
            <person name="Miller P.J."/>
            <person name="Scott M.A."/>
            <person name="Spackman E."/>
            <person name="Goraichik I."/>
            <person name="Dimitrov K.M."/>
            <person name="Suarez D.L."/>
            <person name="Swayne D.E."/>
        </authorList>
    </citation>
    <scope>NUCLEOTIDE SEQUENCE [LARGE SCALE GENOMIC DNA]</scope>
    <source>
        <strain evidence="7 8">Mu101</strain>
    </source>
</reference>
<evidence type="ECO:0000256" key="5">
    <source>
        <dbReference type="ARBA" id="ARBA00022944"/>
    </source>
</evidence>
<dbReference type="SUPFAM" id="SSF53756">
    <property type="entry name" value="UDP-Glycosyltransferase/glycogen phosphorylase"/>
    <property type="match status" value="1"/>
</dbReference>
<keyword evidence="4 7" id="KW-0808">Transferase</keyword>
<organism evidence="7 8">
    <name type="scientific">Brevibacterium linens</name>
    <dbReference type="NCBI Taxonomy" id="1703"/>
    <lineage>
        <taxon>Bacteria</taxon>
        <taxon>Bacillati</taxon>
        <taxon>Actinomycetota</taxon>
        <taxon>Actinomycetes</taxon>
        <taxon>Micrococcales</taxon>
        <taxon>Brevibacteriaceae</taxon>
        <taxon>Brevibacterium</taxon>
    </lineage>
</organism>
<dbReference type="Proteomes" id="UP000234498">
    <property type="component" value="Unassembled WGS sequence"/>
</dbReference>
<sequence length="566" mass="64705">MAQPLLVTHLSWERVLLHIDIEAVGADPNEFYLTPNNRPYKVLYPVSAEKTGDDQYRLTINITQFNGRRQVPNGTYYVVNGPVPNQYIGRESEFESELEPEYDVAGDIAYYPLERILDLDDASRSFLYNNNRSSYAVNFAVSDNEDAPGFLIRTYAFSRGGAKPSGFRARTSSKLKKRWTKLKRKTLKRVYKAGQSFRKDDGNRILFASEARPNMQGNLKAVHDRMVERGLKEQFEFDYSFRTQHSATRQNALALAWKVGRANTVLIDDYFAILMDIGDRKSQRIIQLWHAGSGFKSVGFSRFGNYGSPKFNNAHRKYTYAICGSQHLRDVYSEVFGMERESIISTGLPRIDYFLEEGRADNVSKVFDSDYPAAVGKRKILFAPTFRGRGAGDAHYDYSQFDFDKLYEAMGNDSVFLFRQHHFIVDPAPIPDEYTDRLIDVSAFPDSNDLLLISDLLVTDYSSIVYEYSLLERPIVLFAYDLELYSATRGMHKDYRVAAPGPVAENFDQFLALINDRHLDAGATEEYMHENFDFADTHNSDRVIDNLILGTPTPEGSIEQTWQTSQ</sequence>
<evidence type="ECO:0000256" key="4">
    <source>
        <dbReference type="ARBA" id="ARBA00022679"/>
    </source>
</evidence>
<evidence type="ECO:0000313" key="7">
    <source>
        <dbReference type="EMBL" id="SMX86411.1"/>
    </source>
</evidence>
<dbReference type="InterPro" id="IPR051612">
    <property type="entry name" value="Teichoic_Acid_Biosynth"/>
</dbReference>